<name>X0W5J8_9ZZZZ</name>
<proteinExistence type="predicted"/>
<dbReference type="Gene3D" id="3.20.20.100">
    <property type="entry name" value="NADP-dependent oxidoreductase domain"/>
    <property type="match status" value="1"/>
</dbReference>
<gene>
    <name evidence="2" type="ORF">S01H1_54603</name>
</gene>
<evidence type="ECO:0000313" key="2">
    <source>
        <dbReference type="EMBL" id="GAG18567.1"/>
    </source>
</evidence>
<comment type="caution">
    <text evidence="2">The sequence shown here is derived from an EMBL/GenBank/DDBJ whole genome shotgun (WGS) entry which is preliminary data.</text>
</comment>
<protein>
    <recommendedName>
        <fullName evidence="1">NADP-dependent oxidoreductase domain-containing protein</fullName>
    </recommendedName>
</protein>
<feature type="domain" description="NADP-dependent oxidoreductase" evidence="1">
    <location>
        <begin position="62"/>
        <end position="135"/>
    </location>
</feature>
<dbReference type="Pfam" id="PF00248">
    <property type="entry name" value="Aldo_ket_red"/>
    <property type="match status" value="1"/>
</dbReference>
<dbReference type="SUPFAM" id="SSF51430">
    <property type="entry name" value="NAD(P)-linked oxidoreductase"/>
    <property type="match status" value="1"/>
</dbReference>
<organism evidence="2">
    <name type="scientific">marine sediment metagenome</name>
    <dbReference type="NCBI Taxonomy" id="412755"/>
    <lineage>
        <taxon>unclassified sequences</taxon>
        <taxon>metagenomes</taxon>
        <taxon>ecological metagenomes</taxon>
    </lineage>
</organism>
<dbReference type="InterPro" id="IPR023210">
    <property type="entry name" value="NADP_OxRdtase_dom"/>
</dbReference>
<reference evidence="2" key="1">
    <citation type="journal article" date="2014" name="Front. Microbiol.">
        <title>High frequency of phylogenetically diverse reductive dehalogenase-homologous genes in deep subseafloor sedimentary metagenomes.</title>
        <authorList>
            <person name="Kawai M."/>
            <person name="Futagami T."/>
            <person name="Toyoda A."/>
            <person name="Takaki Y."/>
            <person name="Nishi S."/>
            <person name="Hori S."/>
            <person name="Arai W."/>
            <person name="Tsubouchi T."/>
            <person name="Morono Y."/>
            <person name="Uchiyama I."/>
            <person name="Ito T."/>
            <person name="Fujiyama A."/>
            <person name="Inagaki F."/>
            <person name="Takami H."/>
        </authorList>
    </citation>
    <scope>NUCLEOTIDE SEQUENCE</scope>
    <source>
        <strain evidence="2">Expedition CK06-06</strain>
    </source>
</reference>
<sequence length="171" mass="18946">MKKQIKKSISRRDFFNTIVTSSIGLGLAPYINCGKVGVSHPMKRTFGQIDFDVTTFGLGGQASLQWTPEDVDPVNIILKAFDLGINYYDTSNLYGPSQLNFGKAFRELNLIPGKSGYNETLRRSIFLTSKTGLRWANGSWEIKNGRNFSNGPKELGAVGDLKRTLSQVFGD</sequence>
<feature type="non-terminal residue" evidence="2">
    <location>
        <position position="171"/>
    </location>
</feature>
<evidence type="ECO:0000259" key="1">
    <source>
        <dbReference type="Pfam" id="PF00248"/>
    </source>
</evidence>
<dbReference type="InterPro" id="IPR036812">
    <property type="entry name" value="NAD(P)_OxRdtase_dom_sf"/>
</dbReference>
<accession>X0W5J8</accession>
<dbReference type="EMBL" id="BARS01035442">
    <property type="protein sequence ID" value="GAG18567.1"/>
    <property type="molecule type" value="Genomic_DNA"/>
</dbReference>
<dbReference type="AlphaFoldDB" id="X0W5J8"/>